<dbReference type="Proteomes" id="UP000515679">
    <property type="component" value="Chromosome"/>
</dbReference>
<keyword evidence="4 5" id="KW-0472">Membrane</keyword>
<evidence type="ECO:0000256" key="4">
    <source>
        <dbReference type="ARBA" id="ARBA00023136"/>
    </source>
</evidence>
<evidence type="ECO:0000313" key="7">
    <source>
        <dbReference type="EMBL" id="QMV43533.1"/>
    </source>
</evidence>
<dbReference type="Pfam" id="PF07291">
    <property type="entry name" value="MauE"/>
    <property type="match status" value="1"/>
</dbReference>
<proteinExistence type="predicted"/>
<protein>
    <recommendedName>
        <fullName evidence="6">Methylamine utilisation protein MauE domain-containing protein</fullName>
    </recommendedName>
</protein>
<evidence type="ECO:0000313" key="8">
    <source>
        <dbReference type="Proteomes" id="UP000515679"/>
    </source>
</evidence>
<evidence type="ECO:0000256" key="2">
    <source>
        <dbReference type="ARBA" id="ARBA00022692"/>
    </source>
</evidence>
<sequence>MLNPTNWTTAFACAVNLLTGYLFMKSASTKWRNPLNFILLLSRFKWPLPFLGARQLAYGVMLTETLLAAAFSFNLGNGYRQPLAGIVLISFTVFLLRNRTAFQTGGCACFGDHSNLNRFPVIRNLMLIMLLLNPITLGVSLSPLQSTLQGSLFVVAAAAGFAMNRLRRSSDPSKQPLPTEALEHPILYVSYRLNGFKEADRLLSEPSSRVLFVVLEAPIWIFNLKQLRWSSHRVVASNGSFPGREAFLLHRDPRGNIKRFSEWYAYLQMDIGVTEKGQVQ</sequence>
<comment type="subcellular location">
    <subcellularLocation>
        <location evidence="1">Membrane</location>
        <topology evidence="1">Multi-pass membrane protein</topology>
    </subcellularLocation>
</comment>
<dbReference type="GO" id="GO:0030416">
    <property type="term" value="P:methylamine metabolic process"/>
    <property type="evidence" value="ECO:0007669"/>
    <property type="project" value="InterPro"/>
</dbReference>
<evidence type="ECO:0000256" key="5">
    <source>
        <dbReference type="SAM" id="Phobius"/>
    </source>
</evidence>
<reference evidence="7 8" key="1">
    <citation type="submission" date="2019-07" db="EMBL/GenBank/DDBJ databases">
        <authorList>
            <person name="Kim J.K."/>
            <person name="Cheong H.-M."/>
            <person name="Choi Y."/>
            <person name="Hwang K.J."/>
            <person name="Lee S."/>
            <person name="Choi C."/>
        </authorList>
    </citation>
    <scope>NUCLEOTIDE SEQUENCE [LARGE SCALE GENOMIC DNA]</scope>
    <source>
        <strain evidence="7 8">KS 22</strain>
    </source>
</reference>
<dbReference type="RefSeq" id="WP_182299768.1">
    <property type="nucleotide sequence ID" value="NZ_CP041969.1"/>
</dbReference>
<dbReference type="AlphaFoldDB" id="A0A7G5C2U9"/>
<accession>A0A7G5C2U9</accession>
<evidence type="ECO:0000256" key="3">
    <source>
        <dbReference type="ARBA" id="ARBA00022989"/>
    </source>
</evidence>
<keyword evidence="8" id="KW-1185">Reference proteome</keyword>
<dbReference type="InterPro" id="IPR009908">
    <property type="entry name" value="Methylamine_util_MauE"/>
</dbReference>
<feature type="transmembrane region" description="Helical" evidence="5">
    <location>
        <begin position="125"/>
        <end position="142"/>
    </location>
</feature>
<dbReference type="KEGG" id="cchl:FPL14_21890"/>
<name>A0A7G5C2U9_9BACL</name>
<dbReference type="EMBL" id="CP041969">
    <property type="protein sequence ID" value="QMV43533.1"/>
    <property type="molecule type" value="Genomic_DNA"/>
</dbReference>
<organism evidence="7 8">
    <name type="scientific">Cohnella cholangitidis</name>
    <dbReference type="NCBI Taxonomy" id="2598458"/>
    <lineage>
        <taxon>Bacteria</taxon>
        <taxon>Bacillati</taxon>
        <taxon>Bacillota</taxon>
        <taxon>Bacilli</taxon>
        <taxon>Bacillales</taxon>
        <taxon>Paenibacillaceae</taxon>
        <taxon>Cohnella</taxon>
    </lineage>
</organism>
<keyword evidence="2 5" id="KW-0812">Transmembrane</keyword>
<feature type="domain" description="Methylamine utilisation protein MauE" evidence="6">
    <location>
        <begin position="10"/>
        <end position="132"/>
    </location>
</feature>
<evidence type="ECO:0000256" key="1">
    <source>
        <dbReference type="ARBA" id="ARBA00004141"/>
    </source>
</evidence>
<dbReference type="GO" id="GO:0016020">
    <property type="term" value="C:membrane"/>
    <property type="evidence" value="ECO:0007669"/>
    <property type="project" value="UniProtKB-SubCell"/>
</dbReference>
<evidence type="ECO:0000259" key="6">
    <source>
        <dbReference type="Pfam" id="PF07291"/>
    </source>
</evidence>
<feature type="transmembrane region" description="Helical" evidence="5">
    <location>
        <begin position="79"/>
        <end position="96"/>
    </location>
</feature>
<feature type="transmembrane region" description="Helical" evidence="5">
    <location>
        <begin position="6"/>
        <end position="24"/>
    </location>
</feature>
<gene>
    <name evidence="7" type="ORF">FPL14_21890</name>
</gene>
<keyword evidence="3 5" id="KW-1133">Transmembrane helix</keyword>